<evidence type="ECO:0000256" key="3">
    <source>
        <dbReference type="ARBA" id="ARBA00022454"/>
    </source>
</evidence>
<dbReference type="GO" id="GO:0007004">
    <property type="term" value="P:telomere maintenance via telomerase"/>
    <property type="evidence" value="ECO:0007669"/>
    <property type="project" value="InterPro"/>
</dbReference>
<comment type="subcellular location">
    <subcellularLocation>
        <location evidence="2">Chromosome</location>
        <location evidence="2">Telomere</location>
    </subcellularLocation>
    <subcellularLocation>
        <location evidence="1">Nucleus</location>
    </subcellularLocation>
</comment>
<keyword evidence="4" id="KW-0779">Telomere</keyword>
<dbReference type="AlphaFoldDB" id="B4DVI0"/>
<dbReference type="EMBL" id="AK301090">
    <property type="protein sequence ID" value="BAG62692.1"/>
    <property type="molecule type" value="mRNA"/>
</dbReference>
<evidence type="ECO:0000259" key="7">
    <source>
        <dbReference type="Pfam" id="PF10341"/>
    </source>
</evidence>
<dbReference type="InterPro" id="IPR019437">
    <property type="entry name" value="TPP1/Est3"/>
</dbReference>
<feature type="compositionally biased region" description="Low complexity" evidence="6">
    <location>
        <begin position="142"/>
        <end position="165"/>
    </location>
</feature>
<dbReference type="GO" id="GO:0005697">
    <property type="term" value="C:telomerase holoenzyme complex"/>
    <property type="evidence" value="ECO:0007669"/>
    <property type="project" value="InterPro"/>
</dbReference>
<reference evidence="8" key="1">
    <citation type="submission" date="2007-10" db="EMBL/GenBank/DDBJ databases">
        <title>NEDO human cDNA sequencing project focused on splicing variants.</title>
        <authorList>
            <person name="Wakamatsu A."/>
            <person name="Yamamoto J."/>
            <person name="Kimura K."/>
            <person name="Ishii S."/>
            <person name="Watanabe K."/>
            <person name="Sugiyama A."/>
            <person name="Murakawa K."/>
            <person name="Kaida T."/>
            <person name="Tsuchiya K."/>
            <person name="Fukuzumi Y."/>
            <person name="Kumagai A."/>
            <person name="Oishi Y."/>
            <person name="Yamamoto S."/>
            <person name="Ono Y."/>
            <person name="Komori Y."/>
            <person name="Yamazaki M."/>
            <person name="Kisu Y."/>
            <person name="Nishikawa T."/>
            <person name="Sugano S."/>
            <person name="Nomura N."/>
            <person name="Isogai T."/>
        </authorList>
    </citation>
    <scope>NUCLEOTIDE SEQUENCE</scope>
    <source>
        <tissue evidence="8">Spleen</tissue>
    </source>
</reference>
<accession>B4DVI0</accession>
<evidence type="ECO:0000256" key="5">
    <source>
        <dbReference type="ARBA" id="ARBA00023242"/>
    </source>
</evidence>
<dbReference type="PeptideAtlas" id="B4DVI0"/>
<feature type="region of interest" description="Disordered" evidence="6">
    <location>
        <begin position="116"/>
        <end position="191"/>
    </location>
</feature>
<dbReference type="PANTHER" id="PTHR14487:SF3">
    <property type="entry name" value="ADRENOCORTICAL DYSPLASIA PROTEIN HOMOLOG"/>
    <property type="match status" value="1"/>
</dbReference>
<keyword evidence="3" id="KW-0158">Chromosome</keyword>
<dbReference type="SMR" id="B4DVI0"/>
<dbReference type="GO" id="GO:0042162">
    <property type="term" value="F:telomeric DNA binding"/>
    <property type="evidence" value="ECO:0007669"/>
    <property type="project" value="InterPro"/>
</dbReference>
<sequence>MAGSGRLVLRPWIRELILGSETPSSPRAGQLLEVLQDAEAAVAGPSHAPDTSDVGATLLVSDGTHSVRCLVTREALDTSDWEEKEFGFRGTEGRLLLLQDCGVHVQVAEGGAVSGETALGGLPGMTLRDDSETPPSPRTPPARRVLSPGGPLQPAAHGAAPATGAWLVSDASALQQLSPPQPGRRWQTPMG</sequence>
<dbReference type="InterPro" id="IPR028631">
    <property type="entry name" value="ACD"/>
</dbReference>
<dbReference type="GO" id="GO:0016233">
    <property type="term" value="P:telomere capping"/>
    <property type="evidence" value="ECO:0007669"/>
    <property type="project" value="InterPro"/>
</dbReference>
<evidence type="ECO:0000256" key="4">
    <source>
        <dbReference type="ARBA" id="ARBA00022895"/>
    </source>
</evidence>
<feature type="domain" description="Shelterin complex subunit TPP1/Est3" evidence="7">
    <location>
        <begin position="9"/>
        <end position="108"/>
    </location>
</feature>
<dbReference type="GO" id="GO:0070187">
    <property type="term" value="C:shelterin complex"/>
    <property type="evidence" value="ECO:0007669"/>
    <property type="project" value="InterPro"/>
</dbReference>
<dbReference type="Gene3D" id="2.40.50.960">
    <property type="match status" value="1"/>
</dbReference>
<dbReference type="Pfam" id="PF10341">
    <property type="entry name" value="TPP1"/>
    <property type="match status" value="1"/>
</dbReference>
<dbReference type="PANTHER" id="PTHR14487">
    <property type="entry name" value="ADRENOCORTICAL DYSPLASIA PROTEIN ACD"/>
    <property type="match status" value="1"/>
</dbReference>
<name>B4DVI0_HUMAN</name>
<protein>
    <submittedName>
        <fullName evidence="8">cDNA FLJ56639, highly similar to Adrenocortical dysplasia protein</fullName>
    </submittedName>
</protein>
<proteinExistence type="evidence at transcript level"/>
<keyword evidence="5" id="KW-0539">Nucleus</keyword>
<evidence type="ECO:0000256" key="6">
    <source>
        <dbReference type="SAM" id="MobiDB-lite"/>
    </source>
</evidence>
<evidence type="ECO:0000313" key="8">
    <source>
        <dbReference type="EMBL" id="BAG62692.1"/>
    </source>
</evidence>
<evidence type="ECO:0000256" key="2">
    <source>
        <dbReference type="ARBA" id="ARBA00004574"/>
    </source>
</evidence>
<evidence type="ECO:0000256" key="1">
    <source>
        <dbReference type="ARBA" id="ARBA00004123"/>
    </source>
</evidence>
<organism evidence="8">
    <name type="scientific">Homo sapiens</name>
    <name type="common">Human</name>
    <dbReference type="NCBI Taxonomy" id="9606"/>
    <lineage>
        <taxon>Eukaryota</taxon>
        <taxon>Metazoa</taxon>
        <taxon>Chordata</taxon>
        <taxon>Craniata</taxon>
        <taxon>Vertebrata</taxon>
        <taxon>Euteleostomi</taxon>
        <taxon>Mammalia</taxon>
        <taxon>Eutheria</taxon>
        <taxon>Euarchontoglires</taxon>
        <taxon>Primates</taxon>
        <taxon>Haplorrhini</taxon>
        <taxon>Catarrhini</taxon>
        <taxon>Hominidae</taxon>
        <taxon>Homo</taxon>
    </lineage>
</organism>